<dbReference type="InterPro" id="IPR004474">
    <property type="entry name" value="LytR_CpsA_psr"/>
</dbReference>
<dbReference type="RefSeq" id="WP_308451371.1">
    <property type="nucleotide sequence ID" value="NZ_JAJEPU010000020.1"/>
</dbReference>
<feature type="transmembrane region" description="Helical" evidence="3">
    <location>
        <begin position="12"/>
        <end position="31"/>
    </location>
</feature>
<dbReference type="NCBIfam" id="TIGR00350">
    <property type="entry name" value="lytR_cpsA_psr"/>
    <property type="match status" value="1"/>
</dbReference>
<dbReference type="InterPro" id="IPR050922">
    <property type="entry name" value="LytR/CpsA/Psr_CW_biosynth"/>
</dbReference>
<reference evidence="5" key="1">
    <citation type="submission" date="2021-10" db="EMBL/GenBank/DDBJ databases">
        <title>Anaerobic single-cell dispensing facilitates the cultivation of human gut bacteria.</title>
        <authorList>
            <person name="Afrizal A."/>
        </authorList>
    </citation>
    <scope>NUCLEOTIDE SEQUENCE</scope>
    <source>
        <strain evidence="5">CLA-AA-H274</strain>
    </source>
</reference>
<comment type="similarity">
    <text evidence="1">Belongs to the LytR/CpsA/Psr (LCP) family.</text>
</comment>
<feature type="compositionally biased region" description="Polar residues" evidence="2">
    <location>
        <begin position="80"/>
        <end position="94"/>
    </location>
</feature>
<dbReference type="PANTHER" id="PTHR33392">
    <property type="entry name" value="POLYISOPRENYL-TEICHOIC ACID--PEPTIDOGLYCAN TEICHOIC ACID TRANSFERASE TAGU"/>
    <property type="match status" value="1"/>
</dbReference>
<name>A0AAE3DK55_9FIRM</name>
<protein>
    <submittedName>
        <fullName evidence="5">LCP family protein</fullName>
    </submittedName>
</protein>
<accession>A0AAE3DK55</accession>
<feature type="compositionally biased region" description="Low complexity" evidence="2">
    <location>
        <begin position="59"/>
        <end position="79"/>
    </location>
</feature>
<proteinExistence type="inferred from homology"/>
<feature type="region of interest" description="Disordered" evidence="2">
    <location>
        <begin position="50"/>
        <end position="103"/>
    </location>
</feature>
<keyword evidence="6" id="KW-1185">Reference proteome</keyword>
<evidence type="ECO:0000256" key="2">
    <source>
        <dbReference type="SAM" id="MobiDB-lite"/>
    </source>
</evidence>
<dbReference type="Proteomes" id="UP001198962">
    <property type="component" value="Unassembled WGS sequence"/>
</dbReference>
<dbReference type="Pfam" id="PF03816">
    <property type="entry name" value="LytR_cpsA_psr"/>
    <property type="match status" value="1"/>
</dbReference>
<keyword evidence="3" id="KW-0812">Transmembrane</keyword>
<organism evidence="5 6">
    <name type="scientific">Brotaphodocola catenula</name>
    <dbReference type="NCBI Taxonomy" id="2885361"/>
    <lineage>
        <taxon>Bacteria</taxon>
        <taxon>Bacillati</taxon>
        <taxon>Bacillota</taxon>
        <taxon>Clostridia</taxon>
        <taxon>Lachnospirales</taxon>
        <taxon>Lachnospiraceae</taxon>
        <taxon>Brotaphodocola</taxon>
    </lineage>
</organism>
<evidence type="ECO:0000259" key="4">
    <source>
        <dbReference type="Pfam" id="PF03816"/>
    </source>
</evidence>
<dbReference type="PANTHER" id="PTHR33392:SF6">
    <property type="entry name" value="POLYISOPRENYL-TEICHOIC ACID--PEPTIDOGLYCAN TEICHOIC ACID TRANSFERASE TAGU"/>
    <property type="match status" value="1"/>
</dbReference>
<evidence type="ECO:0000256" key="1">
    <source>
        <dbReference type="ARBA" id="ARBA00006068"/>
    </source>
</evidence>
<feature type="domain" description="Cell envelope-related transcriptional attenuator" evidence="4">
    <location>
        <begin position="159"/>
        <end position="318"/>
    </location>
</feature>
<keyword evidence="3" id="KW-1133">Transmembrane helix</keyword>
<keyword evidence="3" id="KW-0472">Membrane</keyword>
<dbReference type="AlphaFoldDB" id="A0AAE3DK55"/>
<dbReference type="Gene3D" id="3.40.630.190">
    <property type="entry name" value="LCP protein"/>
    <property type="match status" value="1"/>
</dbReference>
<gene>
    <name evidence="5" type="ORF">LKD32_08240</name>
</gene>
<evidence type="ECO:0000256" key="3">
    <source>
        <dbReference type="SAM" id="Phobius"/>
    </source>
</evidence>
<evidence type="ECO:0000313" key="5">
    <source>
        <dbReference type="EMBL" id="MCC2164867.1"/>
    </source>
</evidence>
<dbReference type="EMBL" id="JAJEPU010000020">
    <property type="protein sequence ID" value="MCC2164867.1"/>
    <property type="molecule type" value="Genomic_DNA"/>
</dbReference>
<comment type="caution">
    <text evidence="5">The sequence shown here is derived from an EMBL/GenBank/DDBJ whole genome shotgun (WGS) entry which is preliminary data.</text>
</comment>
<sequence>MDWLKKNREALRNALIGICMVGITVFVWYSVGLYRQRRATEEMIATNRANQTEMNQQQGSDGNSASGSPDSSSDGNTGNQENGANSSTDASGTPGSDPGSANFEEAEMGDYLVDLSQDMVTWNGKTYRRNTYIHTILCLGIDRTDDMVGTREPGEAGQSDGIYLIAQDTVRNQIKILMIPRDTMTRIVITDKNNQELGTRVDHLNIAYGYGDGEKLSCDLAKRAVTNLLQGIPIDRYMAVDIVVLSKLNDAVGGVTVTIPTDGMEKRDPAFVKGTQVTLHGDQAEAFIRYRDIERDNSALFRMNQHKEYMEQFFKAVKQKSKEDSQIVTNMFDMIQDYMQTDMPKNEYMKIAIDVLGSGNLGDDNFRMIPGVGTATDTYDEFHANIQQMIPILLQMFYREV</sequence>
<evidence type="ECO:0000313" key="6">
    <source>
        <dbReference type="Proteomes" id="UP001198962"/>
    </source>
</evidence>